<gene>
    <name evidence="3" type="ORF">HMPREF1057_01428</name>
</gene>
<evidence type="ECO:0000259" key="2">
    <source>
        <dbReference type="Pfam" id="PF00534"/>
    </source>
</evidence>
<dbReference type="PANTHER" id="PTHR46401:SF2">
    <property type="entry name" value="GLYCOSYLTRANSFERASE WBBK-RELATED"/>
    <property type="match status" value="1"/>
</dbReference>
<comment type="caution">
    <text evidence="3">The sequence shown here is derived from an EMBL/GenBank/DDBJ whole genome shotgun (WGS) entry which is preliminary data.</text>
</comment>
<feature type="domain" description="Glycosyl transferase family 1" evidence="2">
    <location>
        <begin position="212"/>
        <end position="355"/>
    </location>
</feature>
<dbReference type="AlphaFoldDB" id="K5DI20"/>
<evidence type="ECO:0000313" key="3">
    <source>
        <dbReference type="EMBL" id="EKJ92593.1"/>
    </source>
</evidence>
<keyword evidence="1" id="KW-0808">Transferase</keyword>
<sequence length="386" mass="44490">MKILINVVNARNVGGGLQVVHNFLLGTQKIPRSDVEWYYAVSECLDTVYLNDEFKANAKGRYHVYPNQPDFFHTYRTVQNKLMQLEEEINPDVIYTILGPCYNFFKHREVIRFVHPWIVTSNPYAWSTLPFKTKVRMKLHIVLLKKLVNRVKYIVTQTEAVKNGLICKLGKVPDSIRVVNNVLPAVYASLDNTPIVEESGWVEIPAVGSGEHKNLDIIPEVLKELEDTYGIKNYRFHITLPKSSPVLPIIETKIKELGYQDRVVNHGNLKQQDLAILYRKCKISYLPSVLEVFSASTIESMYFQLPTVATDLFFNTEVFGDSCLYYTPKNAKEAAKQIVKAVTDEKLRKELQEKMKIQIKKFSSFDKYYNDTVDFLIEVGEGKYDK</sequence>
<dbReference type="InterPro" id="IPR001296">
    <property type="entry name" value="Glyco_trans_1"/>
</dbReference>
<dbReference type="PANTHER" id="PTHR46401">
    <property type="entry name" value="GLYCOSYLTRANSFERASE WBBK-RELATED"/>
    <property type="match status" value="1"/>
</dbReference>
<proteinExistence type="predicted"/>
<protein>
    <recommendedName>
        <fullName evidence="2">Glycosyl transferase family 1 domain-containing protein</fullName>
    </recommendedName>
</protein>
<reference evidence="3 4" key="1">
    <citation type="submission" date="2012-02" db="EMBL/GenBank/DDBJ databases">
        <title>The Genome Sequence of Bacteroides finegoldii CL09T03C10.</title>
        <authorList>
            <consortium name="The Broad Institute Genome Sequencing Platform"/>
            <person name="Earl A."/>
            <person name="Ward D."/>
            <person name="Feldgarden M."/>
            <person name="Gevers D."/>
            <person name="Zitomersky N.L."/>
            <person name="Coyne M.J."/>
            <person name="Comstock L.E."/>
            <person name="Young S.K."/>
            <person name="Zeng Q."/>
            <person name="Gargeya S."/>
            <person name="Fitzgerald M."/>
            <person name="Haas B."/>
            <person name="Abouelleil A."/>
            <person name="Alvarado L."/>
            <person name="Arachchi H.M."/>
            <person name="Berlin A."/>
            <person name="Chapman S.B."/>
            <person name="Gearin G."/>
            <person name="Goldberg J."/>
            <person name="Griggs A."/>
            <person name="Gujja S."/>
            <person name="Hansen M."/>
            <person name="Heiman D."/>
            <person name="Howarth C."/>
            <person name="Larimer J."/>
            <person name="Lui A."/>
            <person name="MacDonald P.J.P."/>
            <person name="McCowen C."/>
            <person name="Montmayeur A."/>
            <person name="Murphy C."/>
            <person name="Neiman D."/>
            <person name="Pearson M."/>
            <person name="Priest M."/>
            <person name="Roberts A."/>
            <person name="Saif S."/>
            <person name="Shea T."/>
            <person name="Sisk P."/>
            <person name="Stolte C."/>
            <person name="Sykes S."/>
            <person name="Wortman J."/>
            <person name="Nusbaum C."/>
            <person name="Birren B."/>
        </authorList>
    </citation>
    <scope>NUCLEOTIDE SEQUENCE [LARGE SCALE GENOMIC DNA]</scope>
    <source>
        <strain evidence="3 4">CL09T03C10</strain>
    </source>
</reference>
<dbReference type="HOGENOM" id="CLU_061365_0_0_10"/>
<dbReference type="GO" id="GO:0016757">
    <property type="term" value="F:glycosyltransferase activity"/>
    <property type="evidence" value="ECO:0007669"/>
    <property type="project" value="InterPro"/>
</dbReference>
<dbReference type="EMBL" id="AGXW01000002">
    <property type="protein sequence ID" value="EKJ92593.1"/>
    <property type="molecule type" value="Genomic_DNA"/>
</dbReference>
<accession>K5DI20</accession>
<name>K5DI20_9BACE</name>
<organism evidence="3 4">
    <name type="scientific">Bacteroides finegoldii CL09T03C10</name>
    <dbReference type="NCBI Taxonomy" id="997888"/>
    <lineage>
        <taxon>Bacteria</taxon>
        <taxon>Pseudomonadati</taxon>
        <taxon>Bacteroidota</taxon>
        <taxon>Bacteroidia</taxon>
        <taxon>Bacteroidales</taxon>
        <taxon>Bacteroidaceae</taxon>
        <taxon>Bacteroides</taxon>
    </lineage>
</organism>
<dbReference type="Proteomes" id="UP000007995">
    <property type="component" value="Unassembled WGS sequence"/>
</dbReference>
<dbReference type="Pfam" id="PF00534">
    <property type="entry name" value="Glycos_transf_1"/>
    <property type="match status" value="1"/>
</dbReference>
<dbReference type="OrthoDB" id="9801609at2"/>
<dbReference type="GO" id="GO:0009103">
    <property type="term" value="P:lipopolysaccharide biosynthetic process"/>
    <property type="evidence" value="ECO:0007669"/>
    <property type="project" value="TreeGrafter"/>
</dbReference>
<evidence type="ECO:0000313" key="4">
    <source>
        <dbReference type="Proteomes" id="UP000007995"/>
    </source>
</evidence>
<dbReference type="Gene3D" id="3.40.50.2000">
    <property type="entry name" value="Glycogen Phosphorylase B"/>
    <property type="match status" value="2"/>
</dbReference>
<evidence type="ECO:0000256" key="1">
    <source>
        <dbReference type="ARBA" id="ARBA00022679"/>
    </source>
</evidence>
<dbReference type="RefSeq" id="WP_007761139.1">
    <property type="nucleotide sequence ID" value="NZ_AKBZ01000008.1"/>
</dbReference>
<dbReference type="SUPFAM" id="SSF53756">
    <property type="entry name" value="UDP-Glycosyltransferase/glycogen phosphorylase"/>
    <property type="match status" value="1"/>
</dbReference>